<feature type="non-terminal residue" evidence="1">
    <location>
        <position position="1"/>
    </location>
</feature>
<dbReference type="EMBL" id="LGKG01000092">
    <property type="protein sequence ID" value="KPC64435.1"/>
    <property type="molecule type" value="Genomic_DNA"/>
</dbReference>
<keyword evidence="2" id="KW-1185">Reference proteome</keyword>
<proteinExistence type="predicted"/>
<organism evidence="1 2">
    <name type="scientific">Streptomyces chattanoogensis</name>
    <dbReference type="NCBI Taxonomy" id="66876"/>
    <lineage>
        <taxon>Bacteria</taxon>
        <taxon>Bacillati</taxon>
        <taxon>Actinomycetota</taxon>
        <taxon>Actinomycetes</taxon>
        <taxon>Kitasatosporales</taxon>
        <taxon>Streptomycetaceae</taxon>
        <taxon>Streptomyces</taxon>
    </lineage>
</organism>
<comment type="caution">
    <text evidence="1">The sequence shown here is derived from an EMBL/GenBank/DDBJ whole genome shotgun (WGS) entry which is preliminary data.</text>
</comment>
<accession>A0A0N1JXY1</accession>
<feature type="non-terminal residue" evidence="1">
    <location>
        <position position="110"/>
    </location>
</feature>
<gene>
    <name evidence="1" type="ORF">ADL29_11835</name>
</gene>
<name>A0A0N1JXY1_9ACTN</name>
<evidence type="ECO:0000313" key="1">
    <source>
        <dbReference type="EMBL" id="KPC64435.1"/>
    </source>
</evidence>
<dbReference type="RefSeq" id="WP_157878461.1">
    <property type="nucleotide sequence ID" value="NZ_LGKG01000092.1"/>
</dbReference>
<protein>
    <submittedName>
        <fullName evidence="1">Uncharacterized protein</fullName>
    </submittedName>
</protein>
<dbReference type="AlphaFoldDB" id="A0A0N1JXY1"/>
<sequence>TKVAVDTTSAMQRAKALREYLKKIPDEVVNIAMRVTGQRNASAAAAAIRKQYANRWGNVYHAEDGLLRQANAWGPGDTMYAWREPATGGEAFVPKNGDAGRSLGILDTAA</sequence>
<dbReference type="Proteomes" id="UP000037982">
    <property type="component" value="Unassembled WGS sequence"/>
</dbReference>
<reference evidence="2" key="1">
    <citation type="submission" date="2015-07" db="EMBL/GenBank/DDBJ databases">
        <authorList>
            <person name="Ju K.-S."/>
            <person name="Doroghazi J.R."/>
            <person name="Metcalf W.W."/>
        </authorList>
    </citation>
    <scope>NUCLEOTIDE SEQUENCE [LARGE SCALE GENOMIC DNA]</scope>
    <source>
        <strain evidence="2">NRRL ISP-5002</strain>
    </source>
</reference>
<evidence type="ECO:0000313" key="2">
    <source>
        <dbReference type="Proteomes" id="UP000037982"/>
    </source>
</evidence>